<evidence type="ECO:0000313" key="2">
    <source>
        <dbReference type="EMBL" id="OMO92872.1"/>
    </source>
</evidence>
<gene>
    <name evidence="2" type="ORF">COLO4_17232</name>
</gene>
<evidence type="ECO:0000313" key="3">
    <source>
        <dbReference type="Proteomes" id="UP000187203"/>
    </source>
</evidence>
<sequence length="383" mass="44696">MPDFRFPKSNTKIGKQLVTEEENVNETHVRHIFDLPLHILELIAEKLYLVDYINFRSVCNAFRLVPHIKWRQVSSNNKFQYSQLLSPWLIFPKHTNHPSYAIHNLFDPHLGGLYTIQIHEPPLDAKIRYSKNGWLLMSNHNSIFIYHPFVRTGTITLREAPLHCFGYALSSLPPTPRTILVASGVDAIYYFCSTLGYWSTYRCNAYDDFVKIDNSPIIFLNGVFYFLSGQGKLGAFWLMRDTGGGVWKTFRSLKSPRPCFRYNYLAEFDGQLLSIFTEDDQSVHIYKLINFTEGGEWEWGRAWEKVTSLGDYALFVSCSSAFSVIPNSSDMKNRIYFSKLFGRGIVYYCLSTHKFYTTENNQVVQDFYNTTEFLHSTWIQPWW</sequence>
<dbReference type="PANTHER" id="PTHR33127:SF5">
    <property type="entry name" value="TRANSMEMBRANE PROTEIN"/>
    <property type="match status" value="1"/>
</dbReference>
<evidence type="ECO:0000259" key="1">
    <source>
        <dbReference type="Pfam" id="PF03478"/>
    </source>
</evidence>
<accession>A0A1R3JDG9</accession>
<feature type="domain" description="KIB1-4 beta-propeller" evidence="1">
    <location>
        <begin position="110"/>
        <end position="341"/>
    </location>
</feature>
<dbReference type="Proteomes" id="UP000187203">
    <property type="component" value="Unassembled WGS sequence"/>
</dbReference>
<dbReference type="AlphaFoldDB" id="A0A1R3JDG9"/>
<name>A0A1R3JDG9_9ROSI</name>
<comment type="caution">
    <text evidence="2">The sequence shown here is derived from an EMBL/GenBank/DDBJ whole genome shotgun (WGS) entry which is preliminary data.</text>
</comment>
<proteinExistence type="predicted"/>
<reference evidence="3" key="1">
    <citation type="submission" date="2013-09" db="EMBL/GenBank/DDBJ databases">
        <title>Corchorus olitorius genome sequencing.</title>
        <authorList>
            <person name="Alam M."/>
            <person name="Haque M.S."/>
            <person name="Islam M.S."/>
            <person name="Emdad E.M."/>
            <person name="Islam M.M."/>
            <person name="Ahmed B."/>
            <person name="Halim A."/>
            <person name="Hossen Q.M.M."/>
            <person name="Hossain M.Z."/>
            <person name="Ahmed R."/>
            <person name="Khan M.M."/>
            <person name="Islam R."/>
            <person name="Rashid M.M."/>
            <person name="Khan S.A."/>
            <person name="Rahman M.S."/>
            <person name="Alam M."/>
            <person name="Yahiya A.S."/>
            <person name="Khan M.S."/>
            <person name="Azam M.S."/>
            <person name="Haque T."/>
            <person name="Lashkar M.Z.H."/>
            <person name="Akhand A.I."/>
            <person name="Morshed G."/>
            <person name="Roy S."/>
            <person name="Uddin K.S."/>
            <person name="Rabeya T."/>
            <person name="Hossain A.S."/>
            <person name="Chowdhury A."/>
            <person name="Snigdha A.R."/>
            <person name="Mortoza M.S."/>
            <person name="Matin S.A."/>
            <person name="Hoque S.M.E."/>
            <person name="Islam M.K."/>
            <person name="Roy D.K."/>
            <person name="Haider R."/>
            <person name="Moosa M.M."/>
            <person name="Elias S.M."/>
            <person name="Hasan A.M."/>
            <person name="Jahan S."/>
            <person name="Shafiuddin M."/>
            <person name="Mahmood N."/>
            <person name="Shommy N.S."/>
        </authorList>
    </citation>
    <scope>NUCLEOTIDE SEQUENCE [LARGE SCALE GENOMIC DNA]</scope>
    <source>
        <strain evidence="3">cv. O-4</strain>
    </source>
</reference>
<protein>
    <recommendedName>
        <fullName evidence="1">KIB1-4 beta-propeller domain-containing protein</fullName>
    </recommendedName>
</protein>
<organism evidence="2 3">
    <name type="scientific">Corchorus olitorius</name>
    <dbReference type="NCBI Taxonomy" id="93759"/>
    <lineage>
        <taxon>Eukaryota</taxon>
        <taxon>Viridiplantae</taxon>
        <taxon>Streptophyta</taxon>
        <taxon>Embryophyta</taxon>
        <taxon>Tracheophyta</taxon>
        <taxon>Spermatophyta</taxon>
        <taxon>Magnoliopsida</taxon>
        <taxon>eudicotyledons</taxon>
        <taxon>Gunneridae</taxon>
        <taxon>Pentapetalae</taxon>
        <taxon>rosids</taxon>
        <taxon>malvids</taxon>
        <taxon>Malvales</taxon>
        <taxon>Malvaceae</taxon>
        <taxon>Grewioideae</taxon>
        <taxon>Apeibeae</taxon>
        <taxon>Corchorus</taxon>
    </lineage>
</organism>
<dbReference type="EMBL" id="AWUE01016323">
    <property type="protein sequence ID" value="OMO92872.1"/>
    <property type="molecule type" value="Genomic_DNA"/>
</dbReference>
<dbReference type="Pfam" id="PF03478">
    <property type="entry name" value="Beta-prop_KIB1-4"/>
    <property type="match status" value="1"/>
</dbReference>
<keyword evidence="3" id="KW-1185">Reference proteome</keyword>
<dbReference type="STRING" id="93759.A0A1R3JDG9"/>
<dbReference type="PANTHER" id="PTHR33127">
    <property type="entry name" value="TRANSMEMBRANE PROTEIN"/>
    <property type="match status" value="1"/>
</dbReference>
<dbReference type="OrthoDB" id="1863935at2759"/>
<dbReference type="InterPro" id="IPR005174">
    <property type="entry name" value="KIB1-4_b-propeller"/>
</dbReference>